<dbReference type="CDD" id="cd17318">
    <property type="entry name" value="MFS_SLC17"/>
    <property type="match status" value="1"/>
</dbReference>
<feature type="transmembrane region" description="Helical" evidence="27">
    <location>
        <begin position="528"/>
        <end position="552"/>
    </location>
</feature>
<dbReference type="InterPro" id="IPR011701">
    <property type="entry name" value="MFS"/>
</dbReference>
<evidence type="ECO:0000256" key="7">
    <source>
        <dbReference type="ARBA" id="ARBA00022692"/>
    </source>
</evidence>
<feature type="transmembrane region" description="Helical" evidence="27">
    <location>
        <begin position="241"/>
        <end position="258"/>
    </location>
</feature>
<dbReference type="AlphaFoldDB" id="A0AAN9AUD8"/>
<feature type="transmembrane region" description="Helical" evidence="27">
    <location>
        <begin position="301"/>
        <end position="328"/>
    </location>
</feature>
<dbReference type="GO" id="GO:0030672">
    <property type="term" value="C:synaptic vesicle membrane"/>
    <property type="evidence" value="ECO:0007669"/>
    <property type="project" value="UniProtKB-SubCell"/>
</dbReference>
<comment type="catalytic activity">
    <reaction evidence="16">
        <text>L-aspartate(out) = L-aspartate(in)</text>
        <dbReference type="Rhea" id="RHEA:66332"/>
        <dbReference type="ChEBI" id="CHEBI:29991"/>
    </reaction>
    <physiologicalReaction direction="left-to-right" evidence="16">
        <dbReference type="Rhea" id="RHEA:66333"/>
    </physiologicalReaction>
</comment>
<evidence type="ECO:0000256" key="16">
    <source>
        <dbReference type="ARBA" id="ARBA00050554"/>
    </source>
</evidence>
<evidence type="ECO:0000256" key="2">
    <source>
        <dbReference type="ARBA" id="ARBA00004554"/>
    </source>
</evidence>
<feature type="transmembrane region" description="Helical" evidence="27">
    <location>
        <begin position="212"/>
        <end position="229"/>
    </location>
</feature>
<evidence type="ECO:0000256" key="23">
    <source>
        <dbReference type="ARBA" id="ARBA00080244"/>
    </source>
</evidence>
<comment type="catalytic activity">
    <reaction evidence="20">
        <text>D-glucuronate(out) + H(+)(out) = D-glucuronate(in) + H(+)(in)</text>
        <dbReference type="Rhea" id="RHEA:72591"/>
        <dbReference type="ChEBI" id="CHEBI:15378"/>
        <dbReference type="ChEBI" id="CHEBI:58720"/>
    </reaction>
    <physiologicalReaction direction="left-to-right" evidence="20">
        <dbReference type="Rhea" id="RHEA:72592"/>
    </physiologicalReaction>
</comment>
<comment type="catalytic activity">
    <reaction evidence="15">
        <text>2 nitrate(out) + H(+)(out) = 2 nitrate(in) + H(+)(in)</text>
        <dbReference type="Rhea" id="RHEA:71539"/>
        <dbReference type="ChEBI" id="CHEBI:15378"/>
        <dbReference type="ChEBI" id="CHEBI:17632"/>
    </reaction>
    <physiologicalReaction direction="left-to-right" evidence="15">
        <dbReference type="Rhea" id="RHEA:71540"/>
    </physiologicalReaction>
</comment>
<keyword evidence="13" id="KW-0458">Lysosome</keyword>
<comment type="catalytic activity">
    <reaction evidence="18">
        <text>N-acetyl-L-aspartyl-L-glutamate(out) = N-acetyl-L-aspartyl-L-glutamate(in)</text>
        <dbReference type="Rhea" id="RHEA:72599"/>
        <dbReference type="ChEBI" id="CHEBI:76931"/>
    </reaction>
    <physiologicalReaction direction="left-to-right" evidence="18">
        <dbReference type="Rhea" id="RHEA:72600"/>
    </physiologicalReaction>
</comment>
<keyword evidence="9 27" id="KW-1133">Transmembrane helix</keyword>
<feature type="transmembrane region" description="Helical" evidence="27">
    <location>
        <begin position="264"/>
        <end position="289"/>
    </location>
</feature>
<evidence type="ECO:0000256" key="5">
    <source>
        <dbReference type="ARBA" id="ARBA00022448"/>
    </source>
</evidence>
<evidence type="ECO:0000256" key="9">
    <source>
        <dbReference type="ARBA" id="ARBA00022989"/>
    </source>
</evidence>
<evidence type="ECO:0000256" key="18">
    <source>
        <dbReference type="ARBA" id="ARBA00051403"/>
    </source>
</evidence>
<dbReference type="SUPFAM" id="SSF103473">
    <property type="entry name" value="MFS general substrate transporter"/>
    <property type="match status" value="1"/>
</dbReference>
<keyword evidence="6" id="KW-1003">Cell membrane</keyword>
<dbReference type="PANTHER" id="PTHR11662">
    <property type="entry name" value="SOLUTE CARRIER FAMILY 17"/>
    <property type="match status" value="1"/>
</dbReference>
<evidence type="ECO:0000256" key="27">
    <source>
        <dbReference type="SAM" id="Phobius"/>
    </source>
</evidence>
<evidence type="ECO:0000256" key="13">
    <source>
        <dbReference type="ARBA" id="ARBA00023228"/>
    </source>
</evidence>
<evidence type="ECO:0000256" key="24">
    <source>
        <dbReference type="ARBA" id="ARBA00081195"/>
    </source>
</evidence>
<evidence type="ECO:0000259" key="28">
    <source>
        <dbReference type="PROSITE" id="PS50850"/>
    </source>
</evidence>
<keyword evidence="11 27" id="KW-0472">Membrane</keyword>
<feature type="domain" description="Major facilitator superfamily (MFS) profile" evidence="28">
    <location>
        <begin position="141"/>
        <end position="590"/>
    </location>
</feature>
<feature type="transmembrane region" description="Helical" evidence="27">
    <location>
        <begin position="439"/>
        <end position="461"/>
    </location>
</feature>
<dbReference type="Proteomes" id="UP001374579">
    <property type="component" value="Unassembled WGS sequence"/>
</dbReference>
<feature type="region of interest" description="Disordered" evidence="26">
    <location>
        <begin position="36"/>
        <end position="75"/>
    </location>
</feature>
<evidence type="ECO:0000256" key="14">
    <source>
        <dbReference type="ARBA" id="ARBA00023329"/>
    </source>
</evidence>
<feature type="transmembrane region" description="Helical" evidence="27">
    <location>
        <begin position="498"/>
        <end position="516"/>
    </location>
</feature>
<comment type="catalytic activity">
    <reaction evidence="19">
        <text>L-glutamate(out) = L-glutamate(in)</text>
        <dbReference type="Rhea" id="RHEA:66336"/>
        <dbReference type="ChEBI" id="CHEBI:29985"/>
    </reaction>
    <physiologicalReaction direction="left-to-right" evidence="19">
        <dbReference type="Rhea" id="RHEA:66337"/>
    </physiologicalReaction>
</comment>
<feature type="transmembrane region" description="Helical" evidence="27">
    <location>
        <begin position="334"/>
        <end position="355"/>
    </location>
</feature>
<comment type="caution">
    <text evidence="29">The sequence shown here is derived from an EMBL/GenBank/DDBJ whole genome shotgun (WGS) entry which is preliminary data.</text>
</comment>
<keyword evidence="12" id="KW-0325">Glycoprotein</keyword>
<dbReference type="GO" id="GO:0046942">
    <property type="term" value="P:carboxylic acid transport"/>
    <property type="evidence" value="ECO:0007669"/>
    <property type="project" value="UniProtKB-ARBA"/>
</dbReference>
<evidence type="ECO:0000256" key="26">
    <source>
        <dbReference type="SAM" id="MobiDB-lite"/>
    </source>
</evidence>
<keyword evidence="30" id="KW-1185">Reference proteome</keyword>
<evidence type="ECO:0000313" key="30">
    <source>
        <dbReference type="Proteomes" id="UP001374579"/>
    </source>
</evidence>
<keyword evidence="8" id="KW-0769">Symport</keyword>
<evidence type="ECO:0000256" key="3">
    <source>
        <dbReference type="ARBA" id="ARBA00004638"/>
    </source>
</evidence>
<evidence type="ECO:0000256" key="11">
    <source>
        <dbReference type="ARBA" id="ARBA00023136"/>
    </source>
</evidence>
<keyword evidence="10" id="KW-0770">Synapse</keyword>
<evidence type="ECO:0000256" key="8">
    <source>
        <dbReference type="ARBA" id="ARBA00022847"/>
    </source>
</evidence>
<feature type="transmembrane region" description="Helical" evidence="27">
    <location>
        <begin position="564"/>
        <end position="586"/>
    </location>
</feature>
<name>A0AAN9AUD8_9CAEN</name>
<comment type="function">
    <text evidence="21">Receptor for CM101, a polysaccharide produced by group B Streptococcus with antipathoangiogenic properties.</text>
</comment>
<dbReference type="GO" id="GO:0006820">
    <property type="term" value="P:monoatomic anion transport"/>
    <property type="evidence" value="ECO:0007669"/>
    <property type="project" value="TreeGrafter"/>
</dbReference>
<sequence length="616" mass="67639">MTETIKRTSIFNNLAPGAHNNLVAPAAQNNQVAPDAHNNQVAPDAHNNLVPSSATKDDEGDSAAGGEGDIDTQPCSRVYKRRLSRPFSGHRISQAIQRNRSVSSFDFPHSDLILTAVPDRIARLKSIDMSKVPWWTSQRFLLSILCFFGFVMMFAQRVNLSIAIVSMVDNDFLDSLVMNQSGLVTPVVDQCPAMETRDYLQGNFHWDKKTQGLILGAFFWGYILLQVFGGQVSEQFGATRVITGGMLPVAILSLLSPVCARANPYLFVTVRVFIGVGQSVMYPACQALWARWAPPHERSRLIGFSYAGGQFGNAIIFPIAGYLCAYGFDGGWPSAFYVPGAVGFLWCVLWIIFAADTPEQNRFISDIEKQYIQFSIGSRSTSIRKATPWKAMFTSRGMWAIMVAHMCGNYGAYMLLTQIPTYMKEVLKFDIKANGVYSMVPYLAFWLCITLACILADFLISRDTFSVGATRKIMTALGTIGPGCFMIGMGLMDCTQRTEAVLLMIFAVGLCGFRFSGYFINHGDIAPAYAGTMFGISNTVATIPGILAPFIVAYQTPTGTREEWLNAFSVVAALNFVGAIFFAVLAQGTIQTWALQDADIVSIAVSEVEEGEEEET</sequence>
<feature type="transmembrane region" description="Helical" evidence="27">
    <location>
        <begin position="399"/>
        <end position="419"/>
    </location>
</feature>
<gene>
    <name evidence="29" type="ORF">V1264_008425</name>
</gene>
<dbReference type="GO" id="GO:0016323">
    <property type="term" value="C:basolateral plasma membrane"/>
    <property type="evidence" value="ECO:0007669"/>
    <property type="project" value="UniProtKB-SubCell"/>
</dbReference>
<evidence type="ECO:0000256" key="17">
    <source>
        <dbReference type="ARBA" id="ARBA00050625"/>
    </source>
</evidence>
<protein>
    <recommendedName>
        <fullName evidence="22">Sialin</fullName>
    </recommendedName>
    <alternativeName>
        <fullName evidence="25">H(+)/nitrate cotransporter</fullName>
    </alternativeName>
    <alternativeName>
        <fullName evidence="23">H(+)/sialic acid cotransporter</fullName>
    </alternativeName>
    <alternativeName>
        <fullName evidence="24">Vesicular excitatory amino acid transporter</fullName>
    </alternativeName>
</protein>
<dbReference type="FunFam" id="1.20.1250.20:FF:000067">
    <property type="entry name" value="sialin isoform X2"/>
    <property type="match status" value="1"/>
</dbReference>
<accession>A0AAN9AUD8</accession>
<evidence type="ECO:0000256" key="15">
    <source>
        <dbReference type="ARBA" id="ARBA00050101"/>
    </source>
</evidence>
<dbReference type="Gene3D" id="1.20.1250.20">
    <property type="entry name" value="MFS general substrate transporter like domains"/>
    <property type="match status" value="2"/>
</dbReference>
<evidence type="ECO:0000256" key="20">
    <source>
        <dbReference type="ARBA" id="ARBA00051612"/>
    </source>
</evidence>
<proteinExistence type="predicted"/>
<dbReference type="EMBL" id="JBAMIC010000021">
    <property type="protein sequence ID" value="KAK7092724.1"/>
    <property type="molecule type" value="Genomic_DNA"/>
</dbReference>
<keyword evidence="14" id="KW-0968">Cytoplasmic vesicle</keyword>
<evidence type="ECO:0000256" key="22">
    <source>
        <dbReference type="ARBA" id="ARBA00069713"/>
    </source>
</evidence>
<evidence type="ECO:0000256" key="12">
    <source>
        <dbReference type="ARBA" id="ARBA00023180"/>
    </source>
</evidence>
<dbReference type="FunFam" id="1.20.1250.20:FF:000003">
    <property type="entry name" value="Solute carrier family 17 member 3"/>
    <property type="match status" value="1"/>
</dbReference>
<evidence type="ECO:0000256" key="21">
    <source>
        <dbReference type="ARBA" id="ARBA00056891"/>
    </source>
</evidence>
<evidence type="ECO:0000256" key="19">
    <source>
        <dbReference type="ARBA" id="ARBA00051447"/>
    </source>
</evidence>
<evidence type="ECO:0000256" key="25">
    <source>
        <dbReference type="ARBA" id="ARBA00081925"/>
    </source>
</evidence>
<dbReference type="InterPro" id="IPR020846">
    <property type="entry name" value="MFS_dom"/>
</dbReference>
<organism evidence="29 30">
    <name type="scientific">Littorina saxatilis</name>
    <dbReference type="NCBI Taxonomy" id="31220"/>
    <lineage>
        <taxon>Eukaryota</taxon>
        <taxon>Metazoa</taxon>
        <taxon>Spiralia</taxon>
        <taxon>Lophotrochozoa</taxon>
        <taxon>Mollusca</taxon>
        <taxon>Gastropoda</taxon>
        <taxon>Caenogastropoda</taxon>
        <taxon>Littorinimorpha</taxon>
        <taxon>Littorinoidea</taxon>
        <taxon>Littorinidae</taxon>
        <taxon>Littorina</taxon>
    </lineage>
</organism>
<dbReference type="InterPro" id="IPR050382">
    <property type="entry name" value="MFS_Na/Anion_cotransporter"/>
</dbReference>
<dbReference type="PANTHER" id="PTHR11662:SF399">
    <property type="entry name" value="FI19708P1-RELATED"/>
    <property type="match status" value="1"/>
</dbReference>
<comment type="catalytic activity">
    <reaction evidence="17">
        <text>N-acetylneuraminate(in) + H(+)(in) = N-acetylneuraminate(out) + H(+)(out)</text>
        <dbReference type="Rhea" id="RHEA:28987"/>
        <dbReference type="ChEBI" id="CHEBI:15378"/>
        <dbReference type="ChEBI" id="CHEBI:35418"/>
    </reaction>
    <physiologicalReaction direction="right-to-left" evidence="17">
        <dbReference type="Rhea" id="RHEA:28989"/>
    </physiologicalReaction>
</comment>
<reference evidence="29 30" key="1">
    <citation type="submission" date="2024-02" db="EMBL/GenBank/DDBJ databases">
        <title>Chromosome-scale genome assembly of the rough periwinkle Littorina saxatilis.</title>
        <authorList>
            <person name="De Jode A."/>
            <person name="Faria R."/>
            <person name="Formenti G."/>
            <person name="Sims Y."/>
            <person name="Smith T.P."/>
            <person name="Tracey A."/>
            <person name="Wood J.M.D."/>
            <person name="Zagrodzka Z.B."/>
            <person name="Johannesson K."/>
            <person name="Butlin R.K."/>
            <person name="Leder E.H."/>
        </authorList>
    </citation>
    <scope>NUCLEOTIDE SEQUENCE [LARGE SCALE GENOMIC DNA]</scope>
    <source>
        <strain evidence="29">Snail1</strain>
        <tissue evidence="29">Muscle</tissue>
    </source>
</reference>
<evidence type="ECO:0000313" key="29">
    <source>
        <dbReference type="EMBL" id="KAK7092724.1"/>
    </source>
</evidence>
<evidence type="ECO:0000256" key="6">
    <source>
        <dbReference type="ARBA" id="ARBA00022475"/>
    </source>
</evidence>
<dbReference type="Pfam" id="PF07690">
    <property type="entry name" value="MFS_1"/>
    <property type="match status" value="1"/>
</dbReference>
<keyword evidence="7 27" id="KW-0812">Transmembrane</keyword>
<dbReference type="GO" id="GO:0015293">
    <property type="term" value="F:symporter activity"/>
    <property type="evidence" value="ECO:0007669"/>
    <property type="project" value="UniProtKB-KW"/>
</dbReference>
<keyword evidence="5" id="KW-0813">Transport</keyword>
<feature type="transmembrane region" description="Helical" evidence="27">
    <location>
        <begin position="140"/>
        <end position="168"/>
    </location>
</feature>
<dbReference type="PROSITE" id="PS50850">
    <property type="entry name" value="MFS"/>
    <property type="match status" value="1"/>
</dbReference>
<evidence type="ECO:0000256" key="4">
    <source>
        <dbReference type="ARBA" id="ARBA00004656"/>
    </source>
</evidence>
<dbReference type="InterPro" id="IPR036259">
    <property type="entry name" value="MFS_trans_sf"/>
</dbReference>
<comment type="subcellular location">
    <subcellularLocation>
        <location evidence="2">Basolateral cell membrane</location>
        <topology evidence="2">Multi-pass membrane protein</topology>
    </subcellularLocation>
    <subcellularLocation>
        <location evidence="3">Cytoplasmic vesicle</location>
        <location evidence="3">Secretory vesicle membrane</location>
        <topology evidence="3">Multi-pass membrane protein</topology>
    </subcellularLocation>
    <subcellularLocation>
        <location evidence="1">Cytoplasmic vesicle</location>
        <location evidence="1">Secretory vesicle</location>
        <location evidence="1">Synaptic vesicle membrane</location>
    </subcellularLocation>
    <subcellularLocation>
        <location evidence="4">Lysosome membrane</location>
    </subcellularLocation>
</comment>
<evidence type="ECO:0000256" key="10">
    <source>
        <dbReference type="ARBA" id="ARBA00023018"/>
    </source>
</evidence>
<feature type="transmembrane region" description="Helical" evidence="27">
    <location>
        <begin position="473"/>
        <end position="492"/>
    </location>
</feature>
<dbReference type="GO" id="GO:0005765">
    <property type="term" value="C:lysosomal membrane"/>
    <property type="evidence" value="ECO:0007669"/>
    <property type="project" value="UniProtKB-SubCell"/>
</dbReference>
<evidence type="ECO:0000256" key="1">
    <source>
        <dbReference type="ARBA" id="ARBA00004432"/>
    </source>
</evidence>